<feature type="non-terminal residue" evidence="1">
    <location>
        <position position="1"/>
    </location>
</feature>
<accession>A0A564YKX7</accession>
<dbReference type="GO" id="GO:0097730">
    <property type="term" value="C:non-motile cilium"/>
    <property type="evidence" value="ECO:0007669"/>
    <property type="project" value="TreeGrafter"/>
</dbReference>
<dbReference type="GO" id="GO:0036064">
    <property type="term" value="C:ciliary basal body"/>
    <property type="evidence" value="ECO:0007669"/>
    <property type="project" value="TreeGrafter"/>
</dbReference>
<dbReference type="GO" id="GO:0005814">
    <property type="term" value="C:centriole"/>
    <property type="evidence" value="ECO:0007669"/>
    <property type="project" value="TreeGrafter"/>
</dbReference>
<sequence length="75" mass="8904">FNLANRYEQLGLYQEALNTYQAIIENNISPHAGRLKVNMGNIYFRQRKYAKAIKMYRMGLDQISKAYKIMRIKVM</sequence>
<dbReference type="GO" id="GO:0019894">
    <property type="term" value="F:kinesin binding"/>
    <property type="evidence" value="ECO:0007669"/>
    <property type="project" value="TreeGrafter"/>
</dbReference>
<evidence type="ECO:0000313" key="1">
    <source>
        <dbReference type="EMBL" id="VUZ47214.1"/>
    </source>
</evidence>
<dbReference type="AlphaFoldDB" id="A0A564YKX7"/>
<dbReference type="Pfam" id="PF13432">
    <property type="entry name" value="TPR_16"/>
    <property type="match status" value="1"/>
</dbReference>
<reference evidence="1 2" key="1">
    <citation type="submission" date="2019-07" db="EMBL/GenBank/DDBJ databases">
        <authorList>
            <person name="Jastrzebski P J."/>
            <person name="Paukszto L."/>
            <person name="Jastrzebski P J."/>
        </authorList>
    </citation>
    <scope>NUCLEOTIDE SEQUENCE [LARGE SCALE GENOMIC DNA]</scope>
    <source>
        <strain evidence="1 2">WMS-il1</strain>
    </source>
</reference>
<dbReference type="Proteomes" id="UP000321570">
    <property type="component" value="Unassembled WGS sequence"/>
</dbReference>
<dbReference type="GO" id="GO:1905515">
    <property type="term" value="P:non-motile cilium assembly"/>
    <property type="evidence" value="ECO:0007669"/>
    <property type="project" value="TreeGrafter"/>
</dbReference>
<dbReference type="GO" id="GO:0097546">
    <property type="term" value="C:ciliary base"/>
    <property type="evidence" value="ECO:0007669"/>
    <property type="project" value="TreeGrafter"/>
</dbReference>
<feature type="non-terminal residue" evidence="1">
    <location>
        <position position="75"/>
    </location>
</feature>
<evidence type="ECO:0000313" key="2">
    <source>
        <dbReference type="Proteomes" id="UP000321570"/>
    </source>
</evidence>
<name>A0A564YKX7_HYMDI</name>
<dbReference type="Gene3D" id="1.25.40.10">
    <property type="entry name" value="Tetratricopeptide repeat domain"/>
    <property type="match status" value="1"/>
</dbReference>
<keyword evidence="2" id="KW-1185">Reference proteome</keyword>
<dbReference type="SUPFAM" id="SSF48452">
    <property type="entry name" value="TPR-like"/>
    <property type="match status" value="1"/>
</dbReference>
<organism evidence="1 2">
    <name type="scientific">Hymenolepis diminuta</name>
    <name type="common">Rat tapeworm</name>
    <dbReference type="NCBI Taxonomy" id="6216"/>
    <lineage>
        <taxon>Eukaryota</taxon>
        <taxon>Metazoa</taxon>
        <taxon>Spiralia</taxon>
        <taxon>Lophotrochozoa</taxon>
        <taxon>Platyhelminthes</taxon>
        <taxon>Cestoda</taxon>
        <taxon>Eucestoda</taxon>
        <taxon>Cyclophyllidea</taxon>
        <taxon>Hymenolepididae</taxon>
        <taxon>Hymenolepis</taxon>
    </lineage>
</organism>
<dbReference type="PANTHER" id="PTHR44117">
    <property type="entry name" value="INTRAFLAGELLAR TRANSPORT PROTEIN 88 HOMOLOG"/>
    <property type="match status" value="1"/>
</dbReference>
<gene>
    <name evidence="1" type="ORF">WMSIL1_LOCUS6486</name>
</gene>
<dbReference type="InterPro" id="IPR011990">
    <property type="entry name" value="TPR-like_helical_dom_sf"/>
</dbReference>
<protein>
    <submittedName>
        <fullName evidence="1">Uncharacterized protein</fullName>
    </submittedName>
</protein>
<dbReference type="PANTHER" id="PTHR44117:SF1">
    <property type="entry name" value="INTRAFLAGELLAR TRANSPORT PROTEIN 88 HOMOLOG"/>
    <property type="match status" value="1"/>
</dbReference>
<proteinExistence type="predicted"/>
<dbReference type="GO" id="GO:0042073">
    <property type="term" value="P:intraciliary transport"/>
    <property type="evidence" value="ECO:0007669"/>
    <property type="project" value="TreeGrafter"/>
</dbReference>
<dbReference type="EMBL" id="CABIJS010000222">
    <property type="protein sequence ID" value="VUZ47214.1"/>
    <property type="molecule type" value="Genomic_DNA"/>
</dbReference>